<comment type="similarity">
    <text evidence="2 10">Belongs to the ABC-4 integral membrane protein family. FtsX subfamily.</text>
</comment>
<sequence>MCVTSKEVITAMKARTLGRHFRESFKSLGRNGWMTFASASAVTVTLILVGVFFVIMMNLNKVATTIEEDVEIRVHIDVAANEQDQEDLRQKIEGIPEVKTVEYSTKEKELNSLIDSLGEEGEAFKLFEQDNPLNDVFIVKTKNPAETMKAAKQIEKMEYAAKVKYGQGQVEKLFNFINAGRNVGLVLIIGLLFTAMFLISNTIKITIMSRRKEIEIMRLVGATNSFIRWPFFLEGLWLGLLGSIIPIALVSTAYYYAYDYLAPKLEGHFIKLLEFSPFVYQISGLIILMGALIGVWGSLMSVRKFLKV</sequence>
<dbReference type="NCBIfam" id="NF038347">
    <property type="entry name" value="FtsX_Gpos"/>
    <property type="match status" value="1"/>
</dbReference>
<dbReference type="PIRSF" id="PIRSF003097">
    <property type="entry name" value="FtsX"/>
    <property type="match status" value="1"/>
</dbReference>
<evidence type="ECO:0000256" key="7">
    <source>
        <dbReference type="ARBA" id="ARBA00022989"/>
    </source>
</evidence>
<protein>
    <recommendedName>
        <fullName evidence="3 10">Cell division protein FtsX</fullName>
    </recommendedName>
</protein>
<name>A0A366JS96_CYTFI</name>
<feature type="domain" description="FtsX extracellular" evidence="13">
    <location>
        <begin position="70"/>
        <end position="163"/>
    </location>
</feature>
<evidence type="ECO:0000256" key="9">
    <source>
        <dbReference type="ARBA" id="ARBA00023306"/>
    </source>
</evidence>
<proteinExistence type="inferred from homology"/>
<evidence type="ECO:0000259" key="13">
    <source>
        <dbReference type="Pfam" id="PF18075"/>
    </source>
</evidence>
<dbReference type="Pfam" id="PF18075">
    <property type="entry name" value="FtsX_ECD"/>
    <property type="match status" value="1"/>
</dbReference>
<evidence type="ECO:0000256" key="1">
    <source>
        <dbReference type="ARBA" id="ARBA00004651"/>
    </source>
</evidence>
<keyword evidence="8 10" id="KW-0472">Membrane</keyword>
<comment type="function">
    <text evidence="10">Part of the ABC transporter FtsEX involved in asymmetric cellular division facilitating the initiation of sporulation.</text>
</comment>
<dbReference type="EMBL" id="QNSF01000008">
    <property type="protein sequence ID" value="RBP91455.1"/>
    <property type="molecule type" value="Genomic_DNA"/>
</dbReference>
<dbReference type="GO" id="GO:0005886">
    <property type="term" value="C:plasma membrane"/>
    <property type="evidence" value="ECO:0007669"/>
    <property type="project" value="UniProtKB-SubCell"/>
</dbReference>
<evidence type="ECO:0000256" key="6">
    <source>
        <dbReference type="ARBA" id="ARBA00022692"/>
    </source>
</evidence>
<keyword evidence="5 10" id="KW-0132">Cell division</keyword>
<organism evidence="14 15">
    <name type="scientific">Cytobacillus firmus</name>
    <name type="common">Bacillus firmus</name>
    <dbReference type="NCBI Taxonomy" id="1399"/>
    <lineage>
        <taxon>Bacteria</taxon>
        <taxon>Bacillati</taxon>
        <taxon>Bacillota</taxon>
        <taxon>Bacilli</taxon>
        <taxon>Bacillales</taxon>
        <taxon>Bacillaceae</taxon>
        <taxon>Cytobacillus</taxon>
    </lineage>
</organism>
<evidence type="ECO:0000256" key="2">
    <source>
        <dbReference type="ARBA" id="ARBA00007379"/>
    </source>
</evidence>
<comment type="caution">
    <text evidence="14">The sequence shown here is derived from an EMBL/GenBank/DDBJ whole genome shotgun (WGS) entry which is preliminary data.</text>
</comment>
<dbReference type="Proteomes" id="UP000252731">
    <property type="component" value="Unassembled WGS sequence"/>
</dbReference>
<dbReference type="PANTHER" id="PTHR47755:SF1">
    <property type="entry name" value="CELL DIVISION PROTEIN FTSX"/>
    <property type="match status" value="1"/>
</dbReference>
<dbReference type="InterPro" id="IPR004513">
    <property type="entry name" value="FtsX"/>
</dbReference>
<evidence type="ECO:0000313" key="15">
    <source>
        <dbReference type="Proteomes" id="UP000252731"/>
    </source>
</evidence>
<dbReference type="STRING" id="1399.VL14_11005"/>
<feature type="transmembrane region" description="Helical" evidence="11">
    <location>
        <begin position="278"/>
        <end position="299"/>
    </location>
</feature>
<evidence type="ECO:0000313" key="14">
    <source>
        <dbReference type="EMBL" id="RBP91455.1"/>
    </source>
</evidence>
<dbReference type="PANTHER" id="PTHR47755">
    <property type="entry name" value="CELL DIVISION PROTEIN FTSX"/>
    <property type="match status" value="1"/>
</dbReference>
<reference evidence="14 15" key="1">
    <citation type="submission" date="2018-06" db="EMBL/GenBank/DDBJ databases">
        <title>Freshwater and sediment microbial communities from various areas in North America, analyzing microbe dynamics in response to fracking.</title>
        <authorList>
            <person name="Lamendella R."/>
        </authorList>
    </citation>
    <scope>NUCLEOTIDE SEQUENCE [LARGE SCALE GENOMIC DNA]</scope>
    <source>
        <strain evidence="14 15">14_TX</strain>
    </source>
</reference>
<evidence type="ECO:0000256" key="3">
    <source>
        <dbReference type="ARBA" id="ARBA00021907"/>
    </source>
</evidence>
<keyword evidence="9 10" id="KW-0131">Cell cycle</keyword>
<comment type="subcellular location">
    <subcellularLocation>
        <location evidence="1">Cell membrane</location>
        <topology evidence="1">Multi-pass membrane protein</topology>
    </subcellularLocation>
</comment>
<evidence type="ECO:0000256" key="11">
    <source>
        <dbReference type="SAM" id="Phobius"/>
    </source>
</evidence>
<dbReference type="InterPro" id="IPR040690">
    <property type="entry name" value="FtsX_ECD"/>
</dbReference>
<feature type="transmembrane region" description="Helical" evidence="11">
    <location>
        <begin position="183"/>
        <end position="203"/>
    </location>
</feature>
<evidence type="ECO:0000256" key="10">
    <source>
        <dbReference type="PIRNR" id="PIRNR003097"/>
    </source>
</evidence>
<keyword evidence="4 10" id="KW-1003">Cell membrane</keyword>
<dbReference type="Gene3D" id="3.30.70.3040">
    <property type="match status" value="1"/>
</dbReference>
<feature type="domain" description="ABC3 transporter permease C-terminal" evidence="12">
    <location>
        <begin position="186"/>
        <end position="306"/>
    </location>
</feature>
<dbReference type="GO" id="GO:0051301">
    <property type="term" value="P:cell division"/>
    <property type="evidence" value="ECO:0007669"/>
    <property type="project" value="UniProtKB-KW"/>
</dbReference>
<dbReference type="Pfam" id="PF02687">
    <property type="entry name" value="FtsX"/>
    <property type="match status" value="1"/>
</dbReference>
<evidence type="ECO:0000256" key="8">
    <source>
        <dbReference type="ARBA" id="ARBA00023136"/>
    </source>
</evidence>
<dbReference type="AlphaFoldDB" id="A0A366JS96"/>
<evidence type="ECO:0000256" key="5">
    <source>
        <dbReference type="ARBA" id="ARBA00022618"/>
    </source>
</evidence>
<keyword evidence="7 11" id="KW-1133">Transmembrane helix</keyword>
<accession>A0A366JS96</accession>
<gene>
    <name evidence="14" type="ORF">DFO70_108245</name>
</gene>
<feature type="transmembrane region" description="Helical" evidence="11">
    <location>
        <begin position="32"/>
        <end position="55"/>
    </location>
</feature>
<evidence type="ECO:0000259" key="12">
    <source>
        <dbReference type="Pfam" id="PF02687"/>
    </source>
</evidence>
<keyword evidence="6 11" id="KW-0812">Transmembrane</keyword>
<dbReference type="InterPro" id="IPR003838">
    <property type="entry name" value="ABC3_permease_C"/>
</dbReference>
<dbReference type="InterPro" id="IPR058204">
    <property type="entry name" value="FtsX_firmicutes-type"/>
</dbReference>
<keyword evidence="15" id="KW-1185">Reference proteome</keyword>
<evidence type="ECO:0000256" key="4">
    <source>
        <dbReference type="ARBA" id="ARBA00022475"/>
    </source>
</evidence>
<feature type="transmembrane region" description="Helical" evidence="11">
    <location>
        <begin position="236"/>
        <end position="258"/>
    </location>
</feature>